<evidence type="ECO:0000259" key="6">
    <source>
        <dbReference type="Pfam" id="PF25954"/>
    </source>
</evidence>
<dbReference type="NCBIfam" id="TIGR01730">
    <property type="entry name" value="RND_mfp"/>
    <property type="match status" value="1"/>
</dbReference>
<evidence type="ECO:0000256" key="4">
    <source>
        <dbReference type="ARBA" id="ARBA00023065"/>
    </source>
</evidence>
<gene>
    <name evidence="8" type="ORF">ENO47_09300</name>
</gene>
<dbReference type="EMBL" id="DSFP01000077">
    <property type="protein sequence ID" value="HEW46833.1"/>
    <property type="molecule type" value="Genomic_DNA"/>
</dbReference>
<keyword evidence="3" id="KW-0732">Signal</keyword>
<dbReference type="Pfam" id="PF25954">
    <property type="entry name" value="Beta-barrel_RND_2"/>
    <property type="match status" value="1"/>
</dbReference>
<dbReference type="InterPro" id="IPR058792">
    <property type="entry name" value="Beta-barrel_RND_2"/>
</dbReference>
<feature type="domain" description="YtkA-like" evidence="5">
    <location>
        <begin position="47"/>
        <end position="122"/>
    </location>
</feature>
<sequence length="459" mass="51405">MKKLLFLLVGLLILLLIAGGVFYFMKRPKAGQVPQGYEKTLSLSQEGIEVEVYSKGKRLDVGKNSLYILIKPPKDLKELYFYMPPMPGMGEMREDATIKKVSSGLYELQLNISMAGSWQMVVVIDQKVIKKDLSIPFTGEGPMPTQGKREGVISVDINKLQLIGIQTQEVKKEDLMESFSTVGYVSYDLSRVYEITLRSDAWVLDSFGRFEGELIGKGTPLMRVLNPDVSIAKEELKLAEELKREDLRKAALQKLSYLKAGDVISSPYSGVIVERKVYEGGFLKAGDVAYKIADISKVWVIAEVPQEYAGIIKKGTQVLVSPVGQEESYEGIVDYIFPEADKMARTIKVRINLPNKNAKLKVNQMVDVSFERPLGNVLAVPEDAVVDTGKRKVVFVEREHGVYEPRNVKLGRKAQGYYQVLEGLREGERVVVRGAFLLDSEAQLKGLYGEEVKGHEHHH</sequence>
<feature type="domain" description="CzcB-like C-terminal circularly permuted SH3-like" evidence="7">
    <location>
        <begin position="378"/>
        <end position="438"/>
    </location>
</feature>
<evidence type="ECO:0000259" key="5">
    <source>
        <dbReference type="Pfam" id="PF13115"/>
    </source>
</evidence>
<evidence type="ECO:0000259" key="7">
    <source>
        <dbReference type="Pfam" id="PF25975"/>
    </source>
</evidence>
<dbReference type="AlphaFoldDB" id="A0A7C2ZQ66"/>
<evidence type="ECO:0000256" key="1">
    <source>
        <dbReference type="ARBA" id="ARBA00009477"/>
    </source>
</evidence>
<evidence type="ECO:0000256" key="2">
    <source>
        <dbReference type="ARBA" id="ARBA00022448"/>
    </source>
</evidence>
<dbReference type="GO" id="GO:0022857">
    <property type="term" value="F:transmembrane transporter activity"/>
    <property type="evidence" value="ECO:0007669"/>
    <property type="project" value="InterPro"/>
</dbReference>
<dbReference type="SUPFAM" id="SSF111369">
    <property type="entry name" value="HlyD-like secretion proteins"/>
    <property type="match status" value="1"/>
</dbReference>
<dbReference type="PANTHER" id="PTHR30097:SF4">
    <property type="entry name" value="SLR6042 PROTEIN"/>
    <property type="match status" value="1"/>
</dbReference>
<proteinExistence type="inferred from homology"/>
<reference evidence="8" key="1">
    <citation type="journal article" date="2020" name="mSystems">
        <title>Genome- and Community-Level Interaction Insights into Carbon Utilization and Element Cycling Functions of Hydrothermarchaeota in Hydrothermal Sediment.</title>
        <authorList>
            <person name="Zhou Z."/>
            <person name="Liu Y."/>
            <person name="Xu W."/>
            <person name="Pan J."/>
            <person name="Luo Z.H."/>
            <person name="Li M."/>
        </authorList>
    </citation>
    <scope>NUCLEOTIDE SEQUENCE [LARGE SCALE GENOMIC DNA]</scope>
    <source>
        <strain evidence="8">SpSt-132</strain>
    </source>
</reference>
<keyword evidence="4" id="KW-0406">Ion transport</keyword>
<dbReference type="Pfam" id="PF25975">
    <property type="entry name" value="CzcB_C"/>
    <property type="match status" value="1"/>
</dbReference>
<organism evidence="8">
    <name type="scientific">Hydrogenobacter sp</name>
    <dbReference type="NCBI Taxonomy" id="2152829"/>
    <lineage>
        <taxon>Bacteria</taxon>
        <taxon>Pseudomonadati</taxon>
        <taxon>Aquificota</taxon>
        <taxon>Aquificia</taxon>
        <taxon>Aquificales</taxon>
        <taxon>Aquificaceae</taxon>
        <taxon>Hydrogenobacter</taxon>
    </lineage>
</organism>
<evidence type="ECO:0000256" key="3">
    <source>
        <dbReference type="ARBA" id="ARBA00022729"/>
    </source>
</evidence>
<dbReference type="FunFam" id="2.40.420.20:FF:000003">
    <property type="entry name" value="Cation efflux system protein cusB"/>
    <property type="match status" value="1"/>
</dbReference>
<name>A0A7C2ZQ66_9AQUI</name>
<dbReference type="GO" id="GO:0060003">
    <property type="term" value="P:copper ion export"/>
    <property type="evidence" value="ECO:0007669"/>
    <property type="project" value="TreeGrafter"/>
</dbReference>
<dbReference type="PANTHER" id="PTHR30097">
    <property type="entry name" value="CATION EFFLUX SYSTEM PROTEIN CUSB"/>
    <property type="match status" value="1"/>
</dbReference>
<evidence type="ECO:0000313" key="8">
    <source>
        <dbReference type="EMBL" id="HEW46833.1"/>
    </source>
</evidence>
<protein>
    <submittedName>
        <fullName evidence="8">Efflux RND transporter periplasmic adaptor subunit</fullName>
    </submittedName>
</protein>
<dbReference type="GO" id="GO:0016020">
    <property type="term" value="C:membrane"/>
    <property type="evidence" value="ECO:0007669"/>
    <property type="project" value="InterPro"/>
</dbReference>
<dbReference type="InterPro" id="IPR006143">
    <property type="entry name" value="RND_pump_MFP"/>
</dbReference>
<dbReference type="Gene3D" id="2.40.420.20">
    <property type="match status" value="1"/>
</dbReference>
<dbReference type="GO" id="GO:0015679">
    <property type="term" value="P:plasma membrane copper ion transport"/>
    <property type="evidence" value="ECO:0007669"/>
    <property type="project" value="TreeGrafter"/>
</dbReference>
<dbReference type="InterPro" id="IPR051909">
    <property type="entry name" value="MFP_Cation_Efflux"/>
</dbReference>
<dbReference type="Pfam" id="PF13115">
    <property type="entry name" value="YtkA"/>
    <property type="match status" value="1"/>
</dbReference>
<accession>A0A7C2ZQ66</accession>
<feature type="domain" description="CusB-like beta-barrel" evidence="6">
    <location>
        <begin position="297"/>
        <end position="372"/>
    </location>
</feature>
<dbReference type="Gene3D" id="2.40.30.170">
    <property type="match status" value="1"/>
</dbReference>
<comment type="similarity">
    <text evidence="1">Belongs to the membrane fusion protein (MFP) (TC 8.A.1) family.</text>
</comment>
<dbReference type="InterPro" id="IPR058649">
    <property type="entry name" value="CzcB_C"/>
</dbReference>
<comment type="caution">
    <text evidence="8">The sequence shown here is derived from an EMBL/GenBank/DDBJ whole genome shotgun (WGS) entry which is preliminary data.</text>
</comment>
<keyword evidence="2" id="KW-0813">Transport</keyword>
<dbReference type="GO" id="GO:0030313">
    <property type="term" value="C:cell envelope"/>
    <property type="evidence" value="ECO:0007669"/>
    <property type="project" value="TreeGrafter"/>
</dbReference>
<dbReference type="InterPro" id="IPR032693">
    <property type="entry name" value="YtkA-like_dom"/>
</dbReference>